<proteinExistence type="predicted"/>
<sequence>MQRKYDDLKETQIEDIVKNLPPRQKEAVLACIYAAKAKSSNGVRYTQQWVYECTLLRIKPPALYRKMRRDQTLVFPSPRTLQRYMKRLKPAYGFLPATFELLGKKSQEMELDERHGKLIQHTSNIKNNYLLLLILILFSTPSQAVYYKMKYV</sequence>
<dbReference type="Proteomes" id="UP000504606">
    <property type="component" value="Unplaced"/>
</dbReference>
<name>A0A9C6X7L1_FRAOC</name>
<keyword evidence="2" id="KW-1185">Reference proteome</keyword>
<dbReference type="KEGG" id="foc:127751315"/>
<feature type="transmembrane region" description="Helical" evidence="1">
    <location>
        <begin position="129"/>
        <end position="147"/>
    </location>
</feature>
<accession>A0A9C6X7L1</accession>
<keyword evidence="1" id="KW-1133">Transmembrane helix</keyword>
<reference evidence="3" key="1">
    <citation type="submission" date="2025-08" db="UniProtKB">
        <authorList>
            <consortium name="RefSeq"/>
        </authorList>
    </citation>
    <scope>IDENTIFICATION</scope>
    <source>
        <tissue evidence="3">Whole organism</tissue>
    </source>
</reference>
<evidence type="ECO:0000313" key="3">
    <source>
        <dbReference type="RefSeq" id="XP_052130626.1"/>
    </source>
</evidence>
<dbReference type="GeneID" id="127751315"/>
<evidence type="ECO:0000313" key="2">
    <source>
        <dbReference type="Proteomes" id="UP000504606"/>
    </source>
</evidence>
<evidence type="ECO:0000256" key="1">
    <source>
        <dbReference type="SAM" id="Phobius"/>
    </source>
</evidence>
<gene>
    <name evidence="3" type="primary">LOC127751315</name>
</gene>
<keyword evidence="1" id="KW-0472">Membrane</keyword>
<protein>
    <submittedName>
        <fullName evidence="3">Uncharacterized protein LOC127751315</fullName>
    </submittedName>
</protein>
<keyword evidence="1" id="KW-0812">Transmembrane</keyword>
<dbReference type="OrthoDB" id="6629896at2759"/>
<dbReference type="RefSeq" id="XP_052130626.1">
    <property type="nucleotide sequence ID" value="XM_052274666.1"/>
</dbReference>
<dbReference type="AlphaFoldDB" id="A0A9C6X7L1"/>
<organism evidence="2 3">
    <name type="scientific">Frankliniella occidentalis</name>
    <name type="common">Western flower thrips</name>
    <name type="synonym">Euthrips occidentalis</name>
    <dbReference type="NCBI Taxonomy" id="133901"/>
    <lineage>
        <taxon>Eukaryota</taxon>
        <taxon>Metazoa</taxon>
        <taxon>Ecdysozoa</taxon>
        <taxon>Arthropoda</taxon>
        <taxon>Hexapoda</taxon>
        <taxon>Insecta</taxon>
        <taxon>Pterygota</taxon>
        <taxon>Neoptera</taxon>
        <taxon>Paraneoptera</taxon>
        <taxon>Thysanoptera</taxon>
        <taxon>Terebrantia</taxon>
        <taxon>Thripoidea</taxon>
        <taxon>Thripidae</taxon>
        <taxon>Frankliniella</taxon>
    </lineage>
</organism>